<dbReference type="PANTHER" id="PTHR34129:SF1">
    <property type="entry name" value="DUF952 DOMAIN-CONTAINING PROTEIN"/>
    <property type="match status" value="1"/>
</dbReference>
<organism evidence="1 2">
    <name type="scientific">Actinomadura namibiensis</name>
    <dbReference type="NCBI Taxonomy" id="182080"/>
    <lineage>
        <taxon>Bacteria</taxon>
        <taxon>Bacillati</taxon>
        <taxon>Actinomycetota</taxon>
        <taxon>Actinomycetes</taxon>
        <taxon>Streptosporangiales</taxon>
        <taxon>Thermomonosporaceae</taxon>
        <taxon>Actinomadura</taxon>
    </lineage>
</organism>
<dbReference type="Gene3D" id="3.20.170.20">
    <property type="entry name" value="Protein of unknown function DUF952"/>
    <property type="match status" value="1"/>
</dbReference>
<dbReference type="EMBL" id="JACJIA010000002">
    <property type="protein sequence ID" value="MBA8950575.1"/>
    <property type="molecule type" value="Genomic_DNA"/>
</dbReference>
<dbReference type="Proteomes" id="UP000572680">
    <property type="component" value="Unassembled WGS sequence"/>
</dbReference>
<keyword evidence="2" id="KW-1185">Reference proteome</keyword>
<comment type="caution">
    <text evidence="1">The sequence shown here is derived from an EMBL/GenBank/DDBJ whole genome shotgun (WGS) entry which is preliminary data.</text>
</comment>
<evidence type="ECO:0000313" key="2">
    <source>
        <dbReference type="Proteomes" id="UP000572680"/>
    </source>
</evidence>
<protein>
    <submittedName>
        <fullName evidence="1">Uncharacterized protein (DUF952 family)</fullName>
    </submittedName>
</protein>
<evidence type="ECO:0000313" key="1">
    <source>
        <dbReference type="EMBL" id="MBA8950575.1"/>
    </source>
</evidence>
<dbReference type="AlphaFoldDB" id="A0A7W3QKM7"/>
<accession>A0A7W3QKM7</accession>
<name>A0A7W3QKM7_ACTNM</name>
<dbReference type="RefSeq" id="WP_182842966.1">
    <property type="nucleotide sequence ID" value="NZ_BAAALP010000057.1"/>
</dbReference>
<sequence>MSETLLHIAEIARWEEARATGVSYTMSTLGRTLDEEGFIHCSADLDQARGVLSRFYAGTDPATLALLVIDVSELDAPVRYEPADGDLFPHVYGPIPTSAVIEVRPVPETR</sequence>
<proteinExistence type="predicted"/>
<dbReference type="InterPro" id="IPR009297">
    <property type="entry name" value="DUF952"/>
</dbReference>
<gene>
    <name evidence="1" type="ORF">HNR61_002188</name>
</gene>
<dbReference type="Pfam" id="PF06108">
    <property type="entry name" value="DUF952"/>
    <property type="match status" value="1"/>
</dbReference>
<dbReference type="SUPFAM" id="SSF56399">
    <property type="entry name" value="ADP-ribosylation"/>
    <property type="match status" value="1"/>
</dbReference>
<reference evidence="1 2" key="1">
    <citation type="submission" date="2020-08" db="EMBL/GenBank/DDBJ databases">
        <title>Genomic Encyclopedia of Type Strains, Phase IV (KMG-IV): sequencing the most valuable type-strain genomes for metagenomic binning, comparative biology and taxonomic classification.</title>
        <authorList>
            <person name="Goeker M."/>
        </authorList>
    </citation>
    <scope>NUCLEOTIDE SEQUENCE [LARGE SCALE GENOMIC DNA]</scope>
    <source>
        <strain evidence="1 2">DSM 44197</strain>
    </source>
</reference>
<dbReference type="PANTHER" id="PTHR34129">
    <property type="entry name" value="BLR1139 PROTEIN"/>
    <property type="match status" value="1"/>
</dbReference>